<dbReference type="Proteomes" id="UP000076512">
    <property type="component" value="Unassembled WGS sequence"/>
</dbReference>
<organism evidence="6 7">
    <name type="scientific">Nocardia terpenica</name>
    <dbReference type="NCBI Taxonomy" id="455432"/>
    <lineage>
        <taxon>Bacteria</taxon>
        <taxon>Bacillati</taxon>
        <taxon>Actinomycetota</taxon>
        <taxon>Actinomycetes</taxon>
        <taxon>Mycobacteriales</taxon>
        <taxon>Nocardiaceae</taxon>
        <taxon>Nocardia</taxon>
    </lineage>
</organism>
<evidence type="ECO:0000256" key="2">
    <source>
        <dbReference type="ARBA" id="ARBA00023125"/>
    </source>
</evidence>
<comment type="caution">
    <text evidence="6">The sequence shown here is derived from an EMBL/GenBank/DDBJ whole genome shotgun (WGS) entry which is preliminary data.</text>
</comment>
<feature type="domain" description="HTH tetR-type" evidence="5">
    <location>
        <begin position="14"/>
        <end position="73"/>
    </location>
</feature>
<feature type="DNA-binding region" description="H-T-H motif" evidence="4">
    <location>
        <begin position="36"/>
        <end position="55"/>
    </location>
</feature>
<dbReference type="SUPFAM" id="SSF46689">
    <property type="entry name" value="Homeodomain-like"/>
    <property type="match status" value="1"/>
</dbReference>
<dbReference type="PANTHER" id="PTHR30055">
    <property type="entry name" value="HTH-TYPE TRANSCRIPTIONAL REGULATOR RUTR"/>
    <property type="match status" value="1"/>
</dbReference>
<dbReference type="SUPFAM" id="SSF48498">
    <property type="entry name" value="Tetracyclin repressor-like, C-terminal domain"/>
    <property type="match status" value="1"/>
</dbReference>
<keyword evidence="7" id="KW-1185">Reference proteome</keyword>
<evidence type="ECO:0000259" key="5">
    <source>
        <dbReference type="PROSITE" id="PS50977"/>
    </source>
</evidence>
<evidence type="ECO:0000256" key="1">
    <source>
        <dbReference type="ARBA" id="ARBA00023015"/>
    </source>
</evidence>
<dbReference type="PRINTS" id="PR00455">
    <property type="entry name" value="HTHTETR"/>
</dbReference>
<gene>
    <name evidence="6" type="ORF">AWN90_28400</name>
</gene>
<evidence type="ECO:0000256" key="3">
    <source>
        <dbReference type="ARBA" id="ARBA00023163"/>
    </source>
</evidence>
<name>A0A164LSD0_9NOCA</name>
<dbReference type="Pfam" id="PF00440">
    <property type="entry name" value="TetR_N"/>
    <property type="match status" value="1"/>
</dbReference>
<dbReference type="EMBL" id="LWGR01000007">
    <property type="protein sequence ID" value="KZM72705.1"/>
    <property type="molecule type" value="Genomic_DNA"/>
</dbReference>
<dbReference type="AlphaFoldDB" id="A0A164LSD0"/>
<keyword evidence="3" id="KW-0804">Transcription</keyword>
<dbReference type="Gene3D" id="1.10.357.10">
    <property type="entry name" value="Tetracycline Repressor, domain 2"/>
    <property type="match status" value="1"/>
</dbReference>
<reference evidence="6 7" key="1">
    <citation type="submission" date="2016-04" db="EMBL/GenBank/DDBJ databases">
        <authorList>
            <person name="Evans L.H."/>
            <person name="Alamgir A."/>
            <person name="Owens N."/>
            <person name="Weber N.D."/>
            <person name="Virtaneva K."/>
            <person name="Barbian K."/>
            <person name="Babar A."/>
            <person name="Rosenke K."/>
        </authorList>
    </citation>
    <scope>NUCLEOTIDE SEQUENCE [LARGE SCALE GENOMIC DNA]</scope>
    <source>
        <strain evidence="6 7">IFM 0406</strain>
    </source>
</reference>
<keyword evidence="1" id="KW-0805">Transcription regulation</keyword>
<evidence type="ECO:0000313" key="6">
    <source>
        <dbReference type="EMBL" id="KZM72705.1"/>
    </source>
</evidence>
<protein>
    <submittedName>
        <fullName evidence="6">TetR family transcriptional regulator</fullName>
    </submittedName>
</protein>
<keyword evidence="2 4" id="KW-0238">DNA-binding</keyword>
<evidence type="ECO:0000256" key="4">
    <source>
        <dbReference type="PROSITE-ProRule" id="PRU00335"/>
    </source>
</evidence>
<dbReference type="GO" id="GO:0000976">
    <property type="term" value="F:transcription cis-regulatory region binding"/>
    <property type="evidence" value="ECO:0007669"/>
    <property type="project" value="TreeGrafter"/>
</dbReference>
<dbReference type="GO" id="GO:0003700">
    <property type="term" value="F:DNA-binding transcription factor activity"/>
    <property type="evidence" value="ECO:0007669"/>
    <property type="project" value="TreeGrafter"/>
</dbReference>
<dbReference type="STRING" id="455432.AWN90_28400"/>
<dbReference type="InterPro" id="IPR050109">
    <property type="entry name" value="HTH-type_TetR-like_transc_reg"/>
</dbReference>
<dbReference type="InterPro" id="IPR001647">
    <property type="entry name" value="HTH_TetR"/>
</dbReference>
<dbReference type="InterPro" id="IPR009057">
    <property type="entry name" value="Homeodomain-like_sf"/>
</dbReference>
<evidence type="ECO:0000313" key="7">
    <source>
        <dbReference type="Proteomes" id="UP000076512"/>
    </source>
</evidence>
<accession>A0A164LSD0</accession>
<dbReference type="PROSITE" id="PS50977">
    <property type="entry name" value="HTH_TETR_2"/>
    <property type="match status" value="1"/>
</dbReference>
<sequence length="209" mass="23166">MDEQVPHMLRSDARDNRERILAVARNVFATEGLDVPMREIARRARVGAATLYRRFPTKEALVTAAFAEQMTACTAVVQEGLASADAWQGFRLVVEKILEMHALDRGFATAFTTEFPTQARTFGTDRDRTVRALLELIRRAKESGELRADFVVEDFLLAMMANHGIRTGTPAATLAASRRFTALIIQSFQAHPAVTALPPPVHLPLTPPR</sequence>
<dbReference type="InterPro" id="IPR036271">
    <property type="entry name" value="Tet_transcr_reg_TetR-rel_C_sf"/>
</dbReference>
<dbReference type="PANTHER" id="PTHR30055:SF234">
    <property type="entry name" value="HTH-TYPE TRANSCRIPTIONAL REGULATOR BETI"/>
    <property type="match status" value="1"/>
</dbReference>
<proteinExistence type="predicted"/>